<evidence type="ECO:0000256" key="4">
    <source>
        <dbReference type="ARBA" id="ARBA00012513"/>
    </source>
</evidence>
<evidence type="ECO:0000259" key="22">
    <source>
        <dbReference type="PROSITE" id="PS50011"/>
    </source>
</evidence>
<dbReference type="InterPro" id="IPR000719">
    <property type="entry name" value="Prot_kinase_dom"/>
</dbReference>
<feature type="domain" description="Protein kinase" evidence="22">
    <location>
        <begin position="25"/>
        <end position="278"/>
    </location>
</feature>
<dbReference type="RefSeq" id="XP_041760809.1">
    <property type="nucleotide sequence ID" value="XM_041904875.1"/>
</dbReference>
<comment type="similarity">
    <text evidence="3">Belongs to the protein kinase superfamily. CAMK Ser/Thr protein kinase family.</text>
</comment>
<evidence type="ECO:0000256" key="7">
    <source>
        <dbReference type="ARBA" id="ARBA00022553"/>
    </source>
</evidence>
<sequence>MQRSFGGLSAASRAGVYDGKIAGLYDLEETLGSGHFAVVKLARHVFTGEKVAVKVIEKTKLDEISRAHLFQEVRCMKLVQHPNVVRLYEVIDTQTKLYLILELGDGGDLYDYIMRHEKGLSENVAREYFRQIVRAISYCHQLHVVHRDLKPENVVFFEKLGVVKLTDFGFSNKFCPGQKLETSCGSLAYSAPEILLGDSYDAPAVDVWSLGVILFMLVCGHPPFQEANDSETLTMIMDCKYTMPAHVSDGCRNLISKMLVREPEKRATLQQIALDVWLMEGSCEETPENQPLVSREQVSEEDHTLIIQKMINGKIATKEEILEALDRNEYNHITATYFLLAERKLRAHRQEEAQKRKPELTLPVSNSTRLLQNFKKNEANEDEDTQDGLLSARLGMHLSVPRTPGTETGQTGRSRKCSIVQEEEDDEDDVHCAGHEELSTPLNRRGSRSEGRINVTVQDRIAESERLKLEAKKYQQSEQQQQQQSRLSADEESDRESQTDQVDGGDAGNHQRAHPQTSPLLGGIGNVTLVTSENSSTKDRLGIAGGGLHRKPMPELKRHVGGSIDSKKSSILKPTLVKITDGVVGVRSGSFDQCMRNMAGGGGGGELVTTKIITDSSTITIPIPTLNIVTASTIPKYKTMPSPTRSNAILTSTTNCLNEIFEEGTDVGSSDSTSTTPRPVIRSQFVAARQQSQPAGNGTASGAAASTGNNVHRRTKFNNKSRTASCSSSDASDDDSENRKKRAHKIVDATVKPLSQRRDSHDDSSDSQDQGSNVAGGGGAGKPLIRGISGATTNGSSSTTSNGGTGGGGSGTRSGTGSSATDDKHGASNRQKSSQPVDFRRHRGRRRPVETRLRESQSLNRITEVQESEVGGGGGGGGGHSVTQQLASSTVVGTPLVQMVTSNGAVAKPTTEPPNATDGAGSCEQQSDKSCDNASSDRASGEPESEPPACREAGTPSSTKKGQSGKAASPRQHHHGTSKPKGLSARIFHTFKKQPVAAVTTTTAASNAASAMSDPPSTGSADDIEIVVELAKALNNASTEGGKTGNTKKIKILGRYFQVHKKIYVPLSGLFQRGRLYKAQSCGSIVRDKVNVNPNGGGAGSHANTTGRHSTIFTDKNRIIKNCLGGGGEAAARHLGSDGDINHNGGSHHQHHQQHQQLHSSSGFLASLSATGGGVGASSECIGRGSSPIELVSTGRRSSIVDHATPVLGAAAVTPPVPIKTA</sequence>
<evidence type="ECO:0000256" key="5">
    <source>
        <dbReference type="ARBA" id="ARBA00022481"/>
    </source>
</evidence>
<evidence type="ECO:0000256" key="8">
    <source>
        <dbReference type="ARBA" id="ARBA00022679"/>
    </source>
</evidence>
<evidence type="ECO:0000256" key="3">
    <source>
        <dbReference type="ARBA" id="ARBA00006692"/>
    </source>
</evidence>
<keyword evidence="6" id="KW-0723">Serine/threonine-protein kinase</keyword>
<dbReference type="RefSeq" id="XP_041760808.1">
    <property type="nucleotide sequence ID" value="XM_041904874.1"/>
</dbReference>
<feature type="compositionally biased region" description="Gly residues" evidence="21">
    <location>
        <begin position="803"/>
        <end position="814"/>
    </location>
</feature>
<dbReference type="InterPro" id="IPR017441">
    <property type="entry name" value="Protein_kinase_ATP_BS"/>
</dbReference>
<comment type="catalytic activity">
    <reaction evidence="15">
        <text>L-threonyl-[protein] + ATP = O-phospho-L-threonyl-[protein] + ADP + H(+)</text>
        <dbReference type="Rhea" id="RHEA:46608"/>
        <dbReference type="Rhea" id="RHEA-COMP:11060"/>
        <dbReference type="Rhea" id="RHEA-COMP:11605"/>
        <dbReference type="ChEBI" id="CHEBI:15378"/>
        <dbReference type="ChEBI" id="CHEBI:30013"/>
        <dbReference type="ChEBI" id="CHEBI:30616"/>
        <dbReference type="ChEBI" id="CHEBI:61977"/>
        <dbReference type="ChEBI" id="CHEBI:456216"/>
        <dbReference type="EC" id="2.7.11.1"/>
    </reaction>
</comment>
<evidence type="ECO:0000256" key="12">
    <source>
        <dbReference type="ARBA" id="ARBA00022840"/>
    </source>
</evidence>
<dbReference type="EnsemblMetazoa" id="AMEM011323-RA">
    <property type="protein sequence ID" value="AMEM011323-PA"/>
    <property type="gene ID" value="AMEM011323"/>
</dbReference>
<feature type="compositionally biased region" description="Polar residues" evidence="21">
    <location>
        <begin position="856"/>
        <end position="865"/>
    </location>
</feature>
<dbReference type="EC" id="2.7.11.1" evidence="4"/>
<dbReference type="SUPFAM" id="SSF56112">
    <property type="entry name" value="Protein kinase-like (PK-like)"/>
    <property type="match status" value="1"/>
</dbReference>
<dbReference type="RefSeq" id="XP_041760807.1">
    <property type="nucleotide sequence ID" value="XM_041904873.1"/>
</dbReference>
<dbReference type="FunFam" id="3.30.200.20:FF:000003">
    <property type="entry name" value="Non-specific serine/threonine protein kinase"/>
    <property type="match status" value="1"/>
</dbReference>
<dbReference type="VEuPathDB" id="VectorBase:AMEM21_010173"/>
<dbReference type="GO" id="GO:0005737">
    <property type="term" value="C:cytoplasm"/>
    <property type="evidence" value="ECO:0007669"/>
    <property type="project" value="TreeGrafter"/>
</dbReference>
<organism evidence="23 24">
    <name type="scientific">Anopheles merus</name>
    <name type="common">Mosquito</name>
    <dbReference type="NCBI Taxonomy" id="30066"/>
    <lineage>
        <taxon>Eukaryota</taxon>
        <taxon>Metazoa</taxon>
        <taxon>Ecdysozoa</taxon>
        <taxon>Arthropoda</taxon>
        <taxon>Hexapoda</taxon>
        <taxon>Insecta</taxon>
        <taxon>Pterygota</taxon>
        <taxon>Neoptera</taxon>
        <taxon>Endopterygota</taxon>
        <taxon>Diptera</taxon>
        <taxon>Nematocera</taxon>
        <taxon>Culicoidea</taxon>
        <taxon>Culicidae</taxon>
        <taxon>Anophelinae</taxon>
        <taxon>Anopheles</taxon>
    </lineage>
</organism>
<name>A0A182V9V6_ANOME</name>
<evidence type="ECO:0000256" key="18">
    <source>
        <dbReference type="ARBA" id="ARBA00074971"/>
    </source>
</evidence>
<dbReference type="PANTHER" id="PTHR24346">
    <property type="entry name" value="MAP/MICROTUBULE AFFINITY-REGULATING KINASE"/>
    <property type="match status" value="1"/>
</dbReference>
<evidence type="ECO:0000313" key="23">
    <source>
        <dbReference type="EnsemblMetazoa" id="AMEM011323-PA"/>
    </source>
</evidence>
<keyword evidence="13" id="KW-0460">Magnesium</keyword>
<dbReference type="Proteomes" id="UP000075903">
    <property type="component" value="Unassembled WGS sequence"/>
</dbReference>
<evidence type="ECO:0000256" key="6">
    <source>
        <dbReference type="ARBA" id="ARBA00022527"/>
    </source>
</evidence>
<evidence type="ECO:0000256" key="19">
    <source>
        <dbReference type="ARBA" id="ARBA00077142"/>
    </source>
</evidence>
<evidence type="ECO:0000256" key="21">
    <source>
        <dbReference type="SAM" id="MobiDB-lite"/>
    </source>
</evidence>
<keyword evidence="7" id="KW-0597">Phosphoprotein</keyword>
<evidence type="ECO:0000256" key="17">
    <source>
        <dbReference type="ARBA" id="ARBA00054738"/>
    </source>
</evidence>
<dbReference type="GO" id="GO:0004674">
    <property type="term" value="F:protein serine/threonine kinase activity"/>
    <property type="evidence" value="ECO:0007669"/>
    <property type="project" value="UniProtKB-KW"/>
</dbReference>
<evidence type="ECO:0000256" key="10">
    <source>
        <dbReference type="ARBA" id="ARBA00022741"/>
    </source>
</evidence>
<dbReference type="SMART" id="SM00220">
    <property type="entry name" value="S_TKc"/>
    <property type="match status" value="1"/>
</dbReference>
<proteinExistence type="inferred from homology"/>
<comment type="cofactor">
    <cofactor evidence="1">
        <name>Mg(2+)</name>
        <dbReference type="ChEBI" id="CHEBI:18420"/>
    </cofactor>
</comment>
<keyword evidence="12 20" id="KW-0067">ATP-binding</keyword>
<dbReference type="Gene3D" id="1.10.510.10">
    <property type="entry name" value="Transferase(Phosphotransferase) domain 1"/>
    <property type="match status" value="1"/>
</dbReference>
<comment type="subcellular location">
    <subcellularLocation>
        <location evidence="2">Nucleus</location>
    </subcellularLocation>
</comment>
<evidence type="ECO:0000256" key="2">
    <source>
        <dbReference type="ARBA" id="ARBA00004123"/>
    </source>
</evidence>
<feature type="region of interest" description="Disordered" evidence="21">
    <location>
        <begin position="905"/>
        <end position="982"/>
    </location>
</feature>
<feature type="region of interest" description="Disordered" evidence="21">
    <location>
        <begin position="543"/>
        <end position="562"/>
    </location>
</feature>
<evidence type="ECO:0000256" key="9">
    <source>
        <dbReference type="ARBA" id="ARBA00022723"/>
    </source>
</evidence>
<feature type="compositionally biased region" description="Low complexity" evidence="21">
    <location>
        <begin position="695"/>
        <end position="710"/>
    </location>
</feature>
<feature type="region of interest" description="Disordered" evidence="21">
    <location>
        <begin position="687"/>
        <end position="883"/>
    </location>
</feature>
<feature type="binding site" evidence="20">
    <location>
        <position position="54"/>
    </location>
    <ligand>
        <name>ATP</name>
        <dbReference type="ChEBI" id="CHEBI:30616"/>
    </ligand>
</feature>
<dbReference type="PROSITE" id="PS00108">
    <property type="entry name" value="PROTEIN_KINASE_ST"/>
    <property type="match status" value="1"/>
</dbReference>
<dbReference type="RefSeq" id="XP_041760811.1">
    <property type="nucleotide sequence ID" value="XM_041904877.1"/>
</dbReference>
<evidence type="ECO:0000256" key="20">
    <source>
        <dbReference type="PROSITE-ProRule" id="PRU10141"/>
    </source>
</evidence>
<dbReference type="KEGG" id="amer:121587770"/>
<protein>
    <recommendedName>
        <fullName evidence="18">SNF-related serine/threonine-protein kinase</fullName>
        <ecNumber evidence="4">2.7.11.1</ecNumber>
    </recommendedName>
    <alternativeName>
        <fullName evidence="19">SNF1-related kinase</fullName>
    </alternativeName>
</protein>
<dbReference type="GeneID" id="121587770"/>
<evidence type="ECO:0000256" key="13">
    <source>
        <dbReference type="ARBA" id="ARBA00022842"/>
    </source>
</evidence>
<feature type="compositionally biased region" description="Gly residues" evidence="21">
    <location>
        <begin position="870"/>
        <end position="880"/>
    </location>
</feature>
<keyword evidence="5" id="KW-0488">Methylation</keyword>
<keyword evidence="10 20" id="KW-0547">Nucleotide-binding</keyword>
<dbReference type="GO" id="GO:0046872">
    <property type="term" value="F:metal ion binding"/>
    <property type="evidence" value="ECO:0007669"/>
    <property type="project" value="UniProtKB-KW"/>
</dbReference>
<dbReference type="CDD" id="cd14339">
    <property type="entry name" value="UBA_SNRK"/>
    <property type="match status" value="1"/>
</dbReference>
<evidence type="ECO:0000256" key="11">
    <source>
        <dbReference type="ARBA" id="ARBA00022777"/>
    </source>
</evidence>
<evidence type="ECO:0000256" key="1">
    <source>
        <dbReference type="ARBA" id="ARBA00001946"/>
    </source>
</evidence>
<dbReference type="PANTHER" id="PTHR24346:SF45">
    <property type="entry name" value="PROTEIN KINASE DOMAIN-CONTAINING PROTEIN"/>
    <property type="match status" value="1"/>
</dbReference>
<feature type="region of interest" description="Disordered" evidence="21">
    <location>
        <begin position="472"/>
        <end position="525"/>
    </location>
</feature>
<feature type="compositionally biased region" description="Low complexity" evidence="21">
    <location>
        <begin position="476"/>
        <end position="485"/>
    </location>
</feature>
<dbReference type="Pfam" id="PF00069">
    <property type="entry name" value="Pkinase"/>
    <property type="match status" value="1"/>
</dbReference>
<keyword evidence="14" id="KW-0539">Nucleus</keyword>
<dbReference type="STRING" id="30066.A0A182V9V6"/>
<accession>A0A182V9V6</accession>
<keyword evidence="9" id="KW-0479">Metal-binding</keyword>
<dbReference type="GO" id="GO:0035556">
    <property type="term" value="P:intracellular signal transduction"/>
    <property type="evidence" value="ECO:0007669"/>
    <property type="project" value="TreeGrafter"/>
</dbReference>
<reference evidence="23" key="1">
    <citation type="submission" date="2020-05" db="UniProtKB">
        <authorList>
            <consortium name="EnsemblMetazoa"/>
        </authorList>
    </citation>
    <scope>IDENTIFICATION</scope>
    <source>
        <strain evidence="23">MAF</strain>
    </source>
</reference>
<dbReference type="FunFam" id="1.10.510.10:FF:000166">
    <property type="entry name" value="SNF-related serine/threonine-protein kinase"/>
    <property type="match status" value="1"/>
</dbReference>
<dbReference type="GO" id="GO:0005524">
    <property type="term" value="F:ATP binding"/>
    <property type="evidence" value="ECO:0007669"/>
    <property type="project" value="UniProtKB-UniRule"/>
</dbReference>
<dbReference type="AlphaFoldDB" id="A0A182V9V6"/>
<dbReference type="GO" id="GO:0005634">
    <property type="term" value="C:nucleus"/>
    <property type="evidence" value="ECO:0007669"/>
    <property type="project" value="UniProtKB-SubCell"/>
</dbReference>
<feature type="compositionally biased region" description="Low complexity" evidence="21">
    <location>
        <begin position="789"/>
        <end position="802"/>
    </location>
</feature>
<keyword evidence="8" id="KW-0808">Transferase</keyword>
<evidence type="ECO:0000256" key="15">
    <source>
        <dbReference type="ARBA" id="ARBA00047899"/>
    </source>
</evidence>
<dbReference type="PROSITE" id="PS50011">
    <property type="entry name" value="PROTEIN_KINASE_DOM"/>
    <property type="match status" value="1"/>
</dbReference>
<dbReference type="CTD" id="54861"/>
<dbReference type="CDD" id="cd14074">
    <property type="entry name" value="STKc_SNRK"/>
    <property type="match status" value="1"/>
</dbReference>
<evidence type="ECO:0000313" key="24">
    <source>
        <dbReference type="Proteomes" id="UP000075903"/>
    </source>
</evidence>
<evidence type="ECO:0000256" key="14">
    <source>
        <dbReference type="ARBA" id="ARBA00023242"/>
    </source>
</evidence>
<dbReference type="VEuPathDB" id="VectorBase:AMEM011323"/>
<dbReference type="PROSITE" id="PS00107">
    <property type="entry name" value="PROTEIN_KINASE_ATP"/>
    <property type="match status" value="1"/>
</dbReference>
<keyword evidence="11" id="KW-0418">Kinase</keyword>
<feature type="region of interest" description="Disordered" evidence="21">
    <location>
        <begin position="395"/>
        <end position="457"/>
    </location>
</feature>
<comment type="function">
    <text evidence="17">May play a role in hematopoietic cell proliferation or differentiation. Potential mediator of neuronal apoptosis.</text>
</comment>
<feature type="region of interest" description="Disordered" evidence="21">
    <location>
        <begin position="1134"/>
        <end position="1160"/>
    </location>
</feature>
<dbReference type="InterPro" id="IPR008271">
    <property type="entry name" value="Ser/Thr_kinase_AS"/>
</dbReference>
<comment type="catalytic activity">
    <reaction evidence="16">
        <text>L-seryl-[protein] + ATP = O-phospho-L-seryl-[protein] + ADP + H(+)</text>
        <dbReference type="Rhea" id="RHEA:17989"/>
        <dbReference type="Rhea" id="RHEA-COMP:9863"/>
        <dbReference type="Rhea" id="RHEA-COMP:11604"/>
        <dbReference type="ChEBI" id="CHEBI:15378"/>
        <dbReference type="ChEBI" id="CHEBI:29999"/>
        <dbReference type="ChEBI" id="CHEBI:30616"/>
        <dbReference type="ChEBI" id="CHEBI:83421"/>
        <dbReference type="ChEBI" id="CHEBI:456216"/>
        <dbReference type="EC" id="2.7.11.1"/>
    </reaction>
</comment>
<dbReference type="InterPro" id="IPR011009">
    <property type="entry name" value="Kinase-like_dom_sf"/>
</dbReference>
<evidence type="ECO:0000256" key="16">
    <source>
        <dbReference type="ARBA" id="ARBA00048679"/>
    </source>
</evidence>
<dbReference type="RefSeq" id="XP_041760812.1">
    <property type="nucleotide sequence ID" value="XM_041904878.1"/>
</dbReference>
<keyword evidence="24" id="KW-1185">Reference proteome</keyword>